<evidence type="ECO:0000256" key="1">
    <source>
        <dbReference type="SAM" id="MobiDB-lite"/>
    </source>
</evidence>
<proteinExistence type="predicted"/>
<dbReference type="RefSeq" id="WP_379790947.1">
    <property type="nucleotide sequence ID" value="NZ_JBHSQB010000004.1"/>
</dbReference>
<evidence type="ECO:0000313" key="4">
    <source>
        <dbReference type="Proteomes" id="UP001596287"/>
    </source>
</evidence>
<organism evidence="3 4">
    <name type="scientific">Flavobacterium qiangtangense</name>
    <dbReference type="NCBI Taxonomy" id="1442595"/>
    <lineage>
        <taxon>Bacteria</taxon>
        <taxon>Pseudomonadati</taxon>
        <taxon>Bacteroidota</taxon>
        <taxon>Flavobacteriia</taxon>
        <taxon>Flavobacteriales</taxon>
        <taxon>Flavobacteriaceae</taxon>
        <taxon>Flavobacterium</taxon>
    </lineage>
</organism>
<accession>A0ABW1PM87</accession>
<feature type="signal peptide" evidence="2">
    <location>
        <begin position="1"/>
        <end position="19"/>
    </location>
</feature>
<feature type="chain" id="PRO_5047225931" description="Lipoprotein" evidence="2">
    <location>
        <begin position="20"/>
        <end position="244"/>
    </location>
</feature>
<dbReference type="PROSITE" id="PS51257">
    <property type="entry name" value="PROKAR_LIPOPROTEIN"/>
    <property type="match status" value="1"/>
</dbReference>
<keyword evidence="4" id="KW-1185">Reference proteome</keyword>
<name>A0ABW1PM87_9FLAO</name>
<comment type="caution">
    <text evidence="3">The sequence shown here is derived from an EMBL/GenBank/DDBJ whole genome shotgun (WGS) entry which is preliminary data.</text>
</comment>
<protein>
    <recommendedName>
        <fullName evidence="5">Lipoprotein</fullName>
    </recommendedName>
</protein>
<dbReference type="Gene3D" id="2.40.360.20">
    <property type="match status" value="1"/>
</dbReference>
<dbReference type="Proteomes" id="UP001596287">
    <property type="component" value="Unassembled WGS sequence"/>
</dbReference>
<evidence type="ECO:0000313" key="3">
    <source>
        <dbReference type="EMBL" id="MFC6096095.1"/>
    </source>
</evidence>
<feature type="region of interest" description="Disordered" evidence="1">
    <location>
        <begin position="27"/>
        <end position="49"/>
    </location>
</feature>
<dbReference type="EMBL" id="JBHSQB010000004">
    <property type="protein sequence ID" value="MFC6096095.1"/>
    <property type="molecule type" value="Genomic_DNA"/>
</dbReference>
<gene>
    <name evidence="3" type="ORF">ACFPVY_05505</name>
</gene>
<evidence type="ECO:0008006" key="5">
    <source>
        <dbReference type="Google" id="ProtNLM"/>
    </source>
</evidence>
<sequence length="244" mass="26483">MKKITFAIFALIISATSLTSCDNEPIDSTVDLSNPENPSNPGGGSSSGDYWPTAINNEWTYSQNGTAQPPMKMIGNEVFNNKTYFKFAPISGTGTGSTATATTWLNKNNGVYSLKTGDLDIGVPGMSGTMTGFEYVILKDNIAVNETWTGTYSQNTTYTGIPPITQTTTYTGKILEKDATVTVDGETYTNVIKMHMNQQTSLMGTSFAIVNTEYWYAKDVGVIKTKTFSGTATYESILIDYILN</sequence>
<reference evidence="4" key="1">
    <citation type="journal article" date="2019" name="Int. J. Syst. Evol. Microbiol.">
        <title>The Global Catalogue of Microorganisms (GCM) 10K type strain sequencing project: providing services to taxonomists for standard genome sequencing and annotation.</title>
        <authorList>
            <consortium name="The Broad Institute Genomics Platform"/>
            <consortium name="The Broad Institute Genome Sequencing Center for Infectious Disease"/>
            <person name="Wu L."/>
            <person name="Ma J."/>
        </authorList>
    </citation>
    <scope>NUCLEOTIDE SEQUENCE [LARGE SCALE GENOMIC DNA]</scope>
    <source>
        <strain evidence="4">CCUG 49679</strain>
    </source>
</reference>
<keyword evidence="2" id="KW-0732">Signal</keyword>
<evidence type="ECO:0000256" key="2">
    <source>
        <dbReference type="SAM" id="SignalP"/>
    </source>
</evidence>